<feature type="region of interest" description="Disordered" evidence="2">
    <location>
        <begin position="522"/>
        <end position="618"/>
    </location>
</feature>
<feature type="compositionally biased region" description="Low complexity" evidence="2">
    <location>
        <begin position="697"/>
        <end position="707"/>
    </location>
</feature>
<feature type="compositionally biased region" description="Basic and acidic residues" evidence="2">
    <location>
        <begin position="522"/>
        <end position="533"/>
    </location>
</feature>
<evidence type="ECO:0000313" key="4">
    <source>
        <dbReference type="Proteomes" id="UP001054857"/>
    </source>
</evidence>
<dbReference type="Gene3D" id="3.80.10.10">
    <property type="entry name" value="Ribonuclease Inhibitor"/>
    <property type="match status" value="2"/>
</dbReference>
<feature type="region of interest" description="Disordered" evidence="2">
    <location>
        <begin position="451"/>
        <end position="489"/>
    </location>
</feature>
<dbReference type="Proteomes" id="UP001054857">
    <property type="component" value="Unassembled WGS sequence"/>
</dbReference>
<feature type="compositionally biased region" description="Low complexity" evidence="2">
    <location>
        <begin position="600"/>
        <end position="611"/>
    </location>
</feature>
<feature type="compositionally biased region" description="Low complexity" evidence="2">
    <location>
        <begin position="463"/>
        <end position="480"/>
    </location>
</feature>
<feature type="region of interest" description="Disordered" evidence="2">
    <location>
        <begin position="128"/>
        <end position="205"/>
    </location>
</feature>
<feature type="compositionally biased region" description="Polar residues" evidence="2">
    <location>
        <begin position="1083"/>
        <end position="1095"/>
    </location>
</feature>
<dbReference type="InterPro" id="IPR032675">
    <property type="entry name" value="LRR_dom_sf"/>
</dbReference>
<feature type="compositionally biased region" description="Low complexity" evidence="2">
    <location>
        <begin position="542"/>
        <end position="564"/>
    </location>
</feature>
<feature type="region of interest" description="Disordered" evidence="2">
    <location>
        <begin position="660"/>
        <end position="722"/>
    </location>
</feature>
<sequence>MEHANMPRARDWGASISCEILQGIAKHTGTESWATLRCVCQNWSRGIGLAVKTVRLTIPDGNTVLAAQQNATQLAPPALGTHLPVRKTAAVGRANGRVANAVTTAVYDSQVPATAAAAVMKEELAPCPSHSHLAVRQKREQRPSHRSPRRRRRHKQQQQRKQRQELFPKQSYLQPATNADGHGYDVSSEPPHRRTFGTSQAGLVEGSEAKRPLTNIAEAAAAAATAPAAAAAATKAAAAAAAAAPAQEPCLDASTAGRNPQLQQPSLEHLAWVYKLQRHAVFEAAAAAADAAAAVDTPAPAGAADTAAAANTDKAAATGRATLPATASEADIAQAHAIPAASDSHAAGGVASSVGSSRMLAWGFLEAADRLGAAFPAYENLTLGFSEPLPLAALAGAGAAGVAGAADGVVGGACGGRLLQHEVLSALRQLLSERLQSLTLSGYTPYPLLMTSPAQPPPPPLPISALPTQQQGKQQCPTPQHYAGAARAASERCGRPPAWVPLSEEEAPYTVADAMKAVEAEARRGLSGEERPGPRKPPSSPAPAAAATAGTNSGIDNNGNSNSSQANRGSSQRSDPPFRQSSESSHLDAFPLPAEDNRDSSPVVVENSSNNGASAGDDAYLQQDRGATLAHGGGGGDSMDVDVCDAATVIPVVGACHEVHETSDPHSLPGVNDSDDRPVAKGRTSSGGPEAERRHASTASAAAAPASVSPPPSSCFPHPPPLPHSPAVGPAVAAAAASAVPPAPPTSAPAPAPFPPPPLPPSQPLLCGLTQLVSLTLSCDRGFPAPQHLAALAALPRLQQLDMRGAKFMQQEDPSACLLARHTWQRLGGEHLACLARCTALTQLRLNQVHSVAGQQLAALSCLTALTGLGLTDALSGQLVQGGHLRDLAAGLPRLRWLELGRVTCPPLHLLHAPPFPKPQPPQPQPLQPLHPPPAEPVQPATEGEAAAMPHEAATPTPAATGATPACVPIGTSTATAGAAAAAPSESAQSLEWGPALSFFHSLTSLHLQVACCFELPLLYGIASLPYLRRLSLELLDLPPQHLTEFLMELLAMTATDAGAGPEAAAAAAAAAGTECRGGGATNNNDPTAQPNNSPRRPLSADAKPTAAVLLPAPRHPRHPHGDSTQPTTDEYDDDVDEALQDDHGKALASHAGVAQADTLGRGRTLRNLLHSLSLTACMLFEEHLSLVGQLHGLRSLSLDQVELRTRDPEGGWSSLAGLRRLRSFAFRAWSDPLLLLSATSLCGSVLTSDGLQMMAANWPELRQLSYSGKVVLTEKAEEHLQYMPHLQTADITGTDGTTCRAWRNKDSGRLLTSLSWPYEAAAAVRQHGKVSSRNGYVTYSDSSELANSEGSEASVNWMGEVGYVTSEYDAD</sequence>
<dbReference type="GO" id="GO:0005930">
    <property type="term" value="C:axoneme"/>
    <property type="evidence" value="ECO:0007669"/>
    <property type="project" value="UniProtKB-SubCell"/>
</dbReference>
<protein>
    <recommendedName>
        <fullName evidence="5">F-box domain-containing protein</fullName>
    </recommendedName>
</protein>
<evidence type="ECO:0000256" key="2">
    <source>
        <dbReference type="SAM" id="MobiDB-lite"/>
    </source>
</evidence>
<name>A0AAD3DPY9_9CHLO</name>
<evidence type="ECO:0008006" key="5">
    <source>
        <dbReference type="Google" id="ProtNLM"/>
    </source>
</evidence>
<feature type="region of interest" description="Disordered" evidence="2">
    <location>
        <begin position="914"/>
        <end position="965"/>
    </location>
</feature>
<feature type="compositionally biased region" description="Pro residues" evidence="2">
    <location>
        <begin position="741"/>
        <end position="759"/>
    </location>
</feature>
<evidence type="ECO:0000256" key="1">
    <source>
        <dbReference type="ARBA" id="ARBA00004430"/>
    </source>
</evidence>
<dbReference type="EMBL" id="BMAR01000009">
    <property type="protein sequence ID" value="GFR45084.1"/>
    <property type="molecule type" value="Genomic_DNA"/>
</dbReference>
<accession>A0AAD3DPY9</accession>
<reference evidence="3 4" key="1">
    <citation type="journal article" date="2021" name="Sci. Rep.">
        <title>Genome sequencing of the multicellular alga Astrephomene provides insights into convergent evolution of germ-soma differentiation.</title>
        <authorList>
            <person name="Yamashita S."/>
            <person name="Yamamoto K."/>
            <person name="Matsuzaki R."/>
            <person name="Suzuki S."/>
            <person name="Yamaguchi H."/>
            <person name="Hirooka S."/>
            <person name="Minakuchi Y."/>
            <person name="Miyagishima S."/>
            <person name="Kawachi M."/>
            <person name="Toyoda A."/>
            <person name="Nozaki H."/>
        </authorList>
    </citation>
    <scope>NUCLEOTIDE SEQUENCE [LARGE SCALE GENOMIC DNA]</scope>
    <source>
        <strain evidence="3 4">NIES-4017</strain>
    </source>
</reference>
<gene>
    <name evidence="3" type="ORF">Agub_g6460</name>
</gene>
<feature type="region of interest" description="Disordered" evidence="2">
    <location>
        <begin position="1075"/>
        <end position="1133"/>
    </location>
</feature>
<evidence type="ECO:0000313" key="3">
    <source>
        <dbReference type="EMBL" id="GFR45084.1"/>
    </source>
</evidence>
<feature type="region of interest" description="Disordered" evidence="2">
    <location>
        <begin position="739"/>
        <end position="759"/>
    </location>
</feature>
<dbReference type="SUPFAM" id="SSF52058">
    <property type="entry name" value="L domain-like"/>
    <property type="match status" value="1"/>
</dbReference>
<comment type="caution">
    <text evidence="3">The sequence shown here is derived from an EMBL/GenBank/DDBJ whole genome shotgun (WGS) entry which is preliminary data.</text>
</comment>
<proteinExistence type="predicted"/>
<feature type="compositionally biased region" description="Polar residues" evidence="2">
    <location>
        <begin position="565"/>
        <end position="584"/>
    </location>
</feature>
<organism evidence="3 4">
    <name type="scientific">Astrephomene gubernaculifera</name>
    <dbReference type="NCBI Taxonomy" id="47775"/>
    <lineage>
        <taxon>Eukaryota</taxon>
        <taxon>Viridiplantae</taxon>
        <taxon>Chlorophyta</taxon>
        <taxon>core chlorophytes</taxon>
        <taxon>Chlorophyceae</taxon>
        <taxon>CS clade</taxon>
        <taxon>Chlamydomonadales</taxon>
        <taxon>Astrephomenaceae</taxon>
        <taxon>Astrephomene</taxon>
    </lineage>
</organism>
<feature type="compositionally biased region" description="Low complexity" evidence="2">
    <location>
        <begin position="946"/>
        <end position="965"/>
    </location>
</feature>
<feature type="compositionally biased region" description="Pro residues" evidence="2">
    <location>
        <begin position="914"/>
        <end position="937"/>
    </location>
</feature>
<comment type="subcellular location">
    <subcellularLocation>
        <location evidence="1">Cytoplasm</location>
        <location evidence="1">Cytoskeleton</location>
        <location evidence="1">Cilium axoneme</location>
    </subcellularLocation>
</comment>
<feature type="compositionally biased region" description="Basic residues" evidence="2">
    <location>
        <begin position="144"/>
        <end position="161"/>
    </location>
</feature>
<keyword evidence="4" id="KW-1185">Reference proteome</keyword>
<feature type="compositionally biased region" description="Pro residues" evidence="2">
    <location>
        <begin position="708"/>
        <end position="722"/>
    </location>
</feature>